<feature type="domain" description="Immunoglobulin V-set" evidence="5">
    <location>
        <begin position="46"/>
        <end position="120"/>
    </location>
</feature>
<dbReference type="InterPro" id="IPR050504">
    <property type="entry name" value="IgSF_BTN/MOG"/>
</dbReference>
<sequence length="243" mass="27191">MSMGEEGRRKGKREEGRGGGERGEGLKILAQVTCAFNGRQRIYKRAEPGQNVTLLCGIGNKTKILAVEWSKHDLDGENVLLFRDGRFELDQQNPSFKNRVDLQDRQMKDGDVSLILKNVSCSAVVVLLDCGGRRGTHTEHRQNQNRLLWGALWAGRSAHGRTQEESRRLCSFTESLWRAELGLQPPGPPVCQNTELIVFQREAGSPWKQTMQPLEFSGALIHSAILGRLSSVFQRLGASRAQR</sequence>
<keyword evidence="2" id="KW-0472">Membrane</keyword>
<protein>
    <submittedName>
        <fullName evidence="6">(Atlantic silverside) hypothetical protein</fullName>
    </submittedName>
</protein>
<reference evidence="6" key="1">
    <citation type="submission" date="2021-05" db="EMBL/GenBank/DDBJ databases">
        <authorList>
            <person name="Tigano A."/>
        </authorList>
    </citation>
    <scope>NUCLEOTIDE SEQUENCE</scope>
</reference>
<evidence type="ECO:0000256" key="3">
    <source>
        <dbReference type="ARBA" id="ARBA00023319"/>
    </source>
</evidence>
<dbReference type="GO" id="GO:0001817">
    <property type="term" value="P:regulation of cytokine production"/>
    <property type="evidence" value="ECO:0007669"/>
    <property type="project" value="TreeGrafter"/>
</dbReference>
<comment type="subcellular location">
    <subcellularLocation>
        <location evidence="1">Membrane</location>
    </subcellularLocation>
</comment>
<dbReference type="AlphaFoldDB" id="A0A8S4BNC6"/>
<evidence type="ECO:0000256" key="2">
    <source>
        <dbReference type="ARBA" id="ARBA00023136"/>
    </source>
</evidence>
<dbReference type="EMBL" id="CAJRST010037000">
    <property type="protein sequence ID" value="CAG5995944.1"/>
    <property type="molecule type" value="Genomic_DNA"/>
</dbReference>
<dbReference type="InterPro" id="IPR013106">
    <property type="entry name" value="Ig_V-set"/>
</dbReference>
<gene>
    <name evidence="6" type="ORF">MMEN_LOCUS17956</name>
</gene>
<dbReference type="InterPro" id="IPR013783">
    <property type="entry name" value="Ig-like_fold"/>
</dbReference>
<dbReference type="InterPro" id="IPR036179">
    <property type="entry name" value="Ig-like_dom_sf"/>
</dbReference>
<evidence type="ECO:0000313" key="7">
    <source>
        <dbReference type="Proteomes" id="UP000677803"/>
    </source>
</evidence>
<dbReference type="GO" id="GO:0050852">
    <property type="term" value="P:T cell receptor signaling pathway"/>
    <property type="evidence" value="ECO:0007669"/>
    <property type="project" value="TreeGrafter"/>
</dbReference>
<dbReference type="PANTHER" id="PTHR24100:SF151">
    <property type="entry name" value="ICOS LIGAND"/>
    <property type="match status" value="1"/>
</dbReference>
<dbReference type="GO" id="GO:0005102">
    <property type="term" value="F:signaling receptor binding"/>
    <property type="evidence" value="ECO:0007669"/>
    <property type="project" value="TreeGrafter"/>
</dbReference>
<keyword evidence="3" id="KW-0393">Immunoglobulin domain</keyword>
<evidence type="ECO:0000256" key="1">
    <source>
        <dbReference type="ARBA" id="ARBA00004370"/>
    </source>
</evidence>
<name>A0A8S4BNC6_9TELE</name>
<proteinExistence type="predicted"/>
<organism evidence="6 7">
    <name type="scientific">Menidia menidia</name>
    <name type="common">Atlantic silverside</name>
    <dbReference type="NCBI Taxonomy" id="238744"/>
    <lineage>
        <taxon>Eukaryota</taxon>
        <taxon>Metazoa</taxon>
        <taxon>Chordata</taxon>
        <taxon>Craniata</taxon>
        <taxon>Vertebrata</taxon>
        <taxon>Euteleostomi</taxon>
        <taxon>Actinopterygii</taxon>
        <taxon>Neopterygii</taxon>
        <taxon>Teleostei</taxon>
        <taxon>Neoteleostei</taxon>
        <taxon>Acanthomorphata</taxon>
        <taxon>Ovalentaria</taxon>
        <taxon>Atherinomorphae</taxon>
        <taxon>Atheriniformes</taxon>
        <taxon>Atherinopsidae</taxon>
        <taxon>Menidiinae</taxon>
        <taxon>Menidia</taxon>
    </lineage>
</organism>
<keyword evidence="7" id="KW-1185">Reference proteome</keyword>
<dbReference type="OrthoDB" id="9983389at2759"/>
<feature type="region of interest" description="Disordered" evidence="4">
    <location>
        <begin position="1"/>
        <end position="22"/>
    </location>
</feature>
<accession>A0A8S4BNC6</accession>
<dbReference type="SUPFAM" id="SSF48726">
    <property type="entry name" value="Immunoglobulin"/>
    <property type="match status" value="1"/>
</dbReference>
<dbReference type="Gene3D" id="2.60.40.10">
    <property type="entry name" value="Immunoglobulins"/>
    <property type="match status" value="1"/>
</dbReference>
<dbReference type="Pfam" id="PF07686">
    <property type="entry name" value="V-set"/>
    <property type="match status" value="1"/>
</dbReference>
<evidence type="ECO:0000313" key="6">
    <source>
        <dbReference type="EMBL" id="CAG5995944.1"/>
    </source>
</evidence>
<dbReference type="Proteomes" id="UP000677803">
    <property type="component" value="Unassembled WGS sequence"/>
</dbReference>
<dbReference type="GO" id="GO:0009897">
    <property type="term" value="C:external side of plasma membrane"/>
    <property type="evidence" value="ECO:0007669"/>
    <property type="project" value="TreeGrafter"/>
</dbReference>
<comment type="caution">
    <text evidence="6">The sequence shown here is derived from an EMBL/GenBank/DDBJ whole genome shotgun (WGS) entry which is preliminary data.</text>
</comment>
<evidence type="ECO:0000256" key="4">
    <source>
        <dbReference type="SAM" id="MobiDB-lite"/>
    </source>
</evidence>
<evidence type="ECO:0000259" key="5">
    <source>
        <dbReference type="Pfam" id="PF07686"/>
    </source>
</evidence>
<dbReference type="PANTHER" id="PTHR24100">
    <property type="entry name" value="BUTYROPHILIN"/>
    <property type="match status" value="1"/>
</dbReference>